<sequence length="464" mass="52115">MYKMKIDRLFVVSLGAITGLASCSSGQDEEAQRPNILILLADDAGYADFGFMGATDIQTPNIDRLAAEGCIFTDAHVAATVSSPSRSMMLTGRYGQRYGYECNLDKPGDGLPDDEELLPALLKRYDYRTGCIGKWHLGSEPSQRPNAKGFDTFYGLLAGHRSYFYDPETSDKDGNLQQYQYNGRKLSFDGYFTDELASKAQQFVTESEQPFMLYMSFTAPHSPNEATEEDLARFEGQPRQKYAAMMYALDRGVGKIVDELKAAGKFDNTIIFFLSDNGGSTTNQSSNLPLKGFKGNKFEGGQRVPFFVVWGDRFKRDQRFTGLTSSLDIFATVVDALDIPEEGLHKPIDGVSLLPYLSGEKSGNPHEALFWRKMDTRAIRSGSYKLIITRGVDSVLYNMDQDVEEMHDLLSSEPEKARELMEQLSEWEQACCKDPLWIEEGWAEITNGLHERLMKNEIRTAQDL</sequence>
<protein>
    <submittedName>
        <fullName evidence="5">Arylsulfatase</fullName>
    </submittedName>
</protein>
<dbReference type="InterPro" id="IPR000917">
    <property type="entry name" value="Sulfatase_N"/>
</dbReference>
<dbReference type="Proteomes" id="UP001055114">
    <property type="component" value="Unassembled WGS sequence"/>
</dbReference>
<dbReference type="SUPFAM" id="SSF53649">
    <property type="entry name" value="Alkaline phosphatase-like"/>
    <property type="match status" value="1"/>
</dbReference>
<evidence type="ECO:0000313" key="6">
    <source>
        <dbReference type="Proteomes" id="UP001055114"/>
    </source>
</evidence>
<dbReference type="PANTHER" id="PTHR42693:SF53">
    <property type="entry name" value="ENDO-4-O-SULFATASE"/>
    <property type="match status" value="1"/>
</dbReference>
<dbReference type="InterPro" id="IPR017850">
    <property type="entry name" value="Alkaline_phosphatase_core_sf"/>
</dbReference>
<dbReference type="AlphaFoldDB" id="A0AA37KE64"/>
<comment type="PTM">
    <text evidence="3">The conversion to 3-oxoalanine (also known as C-formylglycine, FGly), of a serine or cysteine residue in prokaryotes and of a cysteine residue in eukaryotes, is critical for catalytic activity.</text>
</comment>
<name>A0AA37KE64_9BACT</name>
<evidence type="ECO:0000259" key="4">
    <source>
        <dbReference type="Pfam" id="PF00884"/>
    </source>
</evidence>
<organism evidence="5 6">
    <name type="scientific">Parabacteroides merdae</name>
    <dbReference type="NCBI Taxonomy" id="46503"/>
    <lineage>
        <taxon>Bacteria</taxon>
        <taxon>Pseudomonadati</taxon>
        <taxon>Bacteroidota</taxon>
        <taxon>Bacteroidia</taxon>
        <taxon>Bacteroidales</taxon>
        <taxon>Tannerellaceae</taxon>
        <taxon>Parabacteroides</taxon>
    </lineage>
</organism>
<dbReference type="InterPro" id="IPR050738">
    <property type="entry name" value="Sulfatase"/>
</dbReference>
<evidence type="ECO:0000256" key="3">
    <source>
        <dbReference type="PIRSR" id="PIRSR600917-52"/>
    </source>
</evidence>
<accession>A0AA37KE64</accession>
<dbReference type="Gene3D" id="3.30.1120.10">
    <property type="match status" value="1"/>
</dbReference>
<dbReference type="PROSITE" id="PS51257">
    <property type="entry name" value="PROKAR_LIPOPROTEIN"/>
    <property type="match status" value="1"/>
</dbReference>
<dbReference type="EMBL" id="BQNZ01000004">
    <property type="protein sequence ID" value="GKH73690.1"/>
    <property type="molecule type" value="Genomic_DNA"/>
</dbReference>
<evidence type="ECO:0000256" key="2">
    <source>
        <dbReference type="ARBA" id="ARBA00022801"/>
    </source>
</evidence>
<dbReference type="PANTHER" id="PTHR42693">
    <property type="entry name" value="ARYLSULFATASE FAMILY MEMBER"/>
    <property type="match status" value="1"/>
</dbReference>
<reference evidence="5" key="1">
    <citation type="submission" date="2022-01" db="EMBL/GenBank/DDBJ databases">
        <title>Novel bile acid biosynthetic pathways are enriched in the microbiome of centenarians.</title>
        <authorList>
            <person name="Sato Y."/>
            <person name="Atarashi K."/>
            <person name="Plichta R.D."/>
            <person name="Arai Y."/>
            <person name="Sasajima S."/>
            <person name="Kearney M.S."/>
            <person name="Suda W."/>
            <person name="Takeshita K."/>
            <person name="Sasaki T."/>
            <person name="Okamoto S."/>
            <person name="Skelly N.A."/>
            <person name="Okamura Y."/>
            <person name="Vlamakis H."/>
            <person name="Li Y."/>
            <person name="Tanoue T."/>
            <person name="Takei H."/>
            <person name="Nittono H."/>
            <person name="Narushima S."/>
            <person name="Irie J."/>
            <person name="Itoh H."/>
            <person name="Moriya K."/>
            <person name="Sugiura Y."/>
            <person name="Suematsu M."/>
            <person name="Moritoki N."/>
            <person name="Shibata S."/>
            <person name="Littman R.D."/>
            <person name="Fischbach A.M."/>
            <person name="Uwamino Y."/>
            <person name="Inoue T."/>
            <person name="Honda A."/>
            <person name="Hattori M."/>
            <person name="Murai T."/>
            <person name="Xavier J.R."/>
            <person name="Hirose N."/>
            <person name="Honda K."/>
        </authorList>
    </citation>
    <scope>NUCLEOTIDE SEQUENCE</scope>
    <source>
        <strain evidence="5">CE91-St3</strain>
    </source>
</reference>
<keyword evidence="2" id="KW-0378">Hydrolase</keyword>
<proteinExistence type="inferred from homology"/>
<comment type="caution">
    <text evidence="5">The sequence shown here is derived from an EMBL/GenBank/DDBJ whole genome shotgun (WGS) entry which is preliminary data.</text>
</comment>
<dbReference type="GO" id="GO:0004065">
    <property type="term" value="F:arylsulfatase activity"/>
    <property type="evidence" value="ECO:0007669"/>
    <property type="project" value="TreeGrafter"/>
</dbReference>
<gene>
    <name evidence="5" type="ORF">CE91St3_35530</name>
</gene>
<feature type="domain" description="Sulfatase N-terminal" evidence="4">
    <location>
        <begin position="34"/>
        <end position="339"/>
    </location>
</feature>
<evidence type="ECO:0000256" key="1">
    <source>
        <dbReference type="ARBA" id="ARBA00008779"/>
    </source>
</evidence>
<feature type="modified residue" description="3-oxoalanine (Ser)" evidence="3">
    <location>
        <position position="82"/>
    </location>
</feature>
<dbReference type="Pfam" id="PF00884">
    <property type="entry name" value="Sulfatase"/>
    <property type="match status" value="1"/>
</dbReference>
<dbReference type="Gene3D" id="3.40.720.10">
    <property type="entry name" value="Alkaline Phosphatase, subunit A"/>
    <property type="match status" value="1"/>
</dbReference>
<evidence type="ECO:0000313" key="5">
    <source>
        <dbReference type="EMBL" id="GKH73690.1"/>
    </source>
</evidence>
<comment type="similarity">
    <text evidence="1">Belongs to the sulfatase family.</text>
</comment>